<dbReference type="Proteomes" id="UP000199548">
    <property type="component" value="Unassembled WGS sequence"/>
</dbReference>
<name>A0A1I3DBN9_9BURK</name>
<dbReference type="EMBL" id="FOQU01000001">
    <property type="protein sequence ID" value="SFH83999.1"/>
    <property type="molecule type" value="Genomic_DNA"/>
</dbReference>
<dbReference type="NCBIfam" id="NF041602">
    <property type="entry name" value="VF_A0006_fam"/>
    <property type="match status" value="1"/>
</dbReference>
<dbReference type="AlphaFoldDB" id="A0A1I3DBN9"/>
<evidence type="ECO:0000256" key="1">
    <source>
        <dbReference type="SAM" id="SignalP"/>
    </source>
</evidence>
<evidence type="ECO:0000313" key="3">
    <source>
        <dbReference type="Proteomes" id="UP000199548"/>
    </source>
</evidence>
<protein>
    <recommendedName>
        <fullName evidence="4">Cysteine rich repeat-containing protein</fullName>
    </recommendedName>
</protein>
<sequence>MFMRNASRWLLSAALVLPLPAMAFGSNAQYDQCMLLSLRNSQGSAAASMIKSSCQALYQNGNMALPREVGFHQCILQNMPGVRDNFSVQQIRQTCRSLNPM</sequence>
<evidence type="ECO:0000313" key="2">
    <source>
        <dbReference type="EMBL" id="SFH83999.1"/>
    </source>
</evidence>
<gene>
    <name evidence="2" type="ORF">SAMN05192543_101211</name>
</gene>
<keyword evidence="3" id="KW-1185">Reference proteome</keyword>
<dbReference type="InterPro" id="IPR048087">
    <property type="entry name" value="VF_A0006-like"/>
</dbReference>
<accession>A0A1I3DBN9</accession>
<organism evidence="2 3">
    <name type="scientific">Paraburkholderia megapolitana</name>
    <dbReference type="NCBI Taxonomy" id="420953"/>
    <lineage>
        <taxon>Bacteria</taxon>
        <taxon>Pseudomonadati</taxon>
        <taxon>Pseudomonadota</taxon>
        <taxon>Betaproteobacteria</taxon>
        <taxon>Burkholderiales</taxon>
        <taxon>Burkholderiaceae</taxon>
        <taxon>Paraburkholderia</taxon>
    </lineage>
</organism>
<feature type="chain" id="PRO_5011652841" description="Cysteine rich repeat-containing protein" evidence="1">
    <location>
        <begin position="24"/>
        <end position="101"/>
    </location>
</feature>
<proteinExistence type="predicted"/>
<keyword evidence="1" id="KW-0732">Signal</keyword>
<dbReference type="STRING" id="420953.SAMN05192543_101211"/>
<evidence type="ECO:0008006" key="4">
    <source>
        <dbReference type="Google" id="ProtNLM"/>
    </source>
</evidence>
<reference evidence="2 3" key="1">
    <citation type="submission" date="2016-10" db="EMBL/GenBank/DDBJ databases">
        <authorList>
            <person name="de Groot N.N."/>
        </authorList>
    </citation>
    <scope>NUCLEOTIDE SEQUENCE [LARGE SCALE GENOMIC DNA]</scope>
    <source>
        <strain evidence="2 3">LMG 23650</strain>
    </source>
</reference>
<feature type="signal peptide" evidence="1">
    <location>
        <begin position="1"/>
        <end position="23"/>
    </location>
</feature>